<comment type="catalytic activity">
    <reaction evidence="2 3">
        <text>urea + 2 H2O + H(+) = hydrogencarbonate + 2 NH4(+)</text>
        <dbReference type="Rhea" id="RHEA:20557"/>
        <dbReference type="ChEBI" id="CHEBI:15377"/>
        <dbReference type="ChEBI" id="CHEBI:15378"/>
        <dbReference type="ChEBI" id="CHEBI:16199"/>
        <dbReference type="ChEBI" id="CHEBI:17544"/>
        <dbReference type="ChEBI" id="CHEBI:28938"/>
        <dbReference type="EC" id="3.5.1.5"/>
    </reaction>
</comment>
<evidence type="ECO:0000256" key="1">
    <source>
        <dbReference type="ARBA" id="ARBA00022801"/>
    </source>
</evidence>
<dbReference type="EMBL" id="JBHSOD010000060">
    <property type="protein sequence ID" value="MFC5889611.1"/>
    <property type="molecule type" value="Genomic_DNA"/>
</dbReference>
<dbReference type="PANTHER" id="PTHR33569">
    <property type="entry name" value="UREASE"/>
    <property type="match status" value="1"/>
</dbReference>
<accession>A0ABW1F8H8</accession>
<dbReference type="InterPro" id="IPR050069">
    <property type="entry name" value="Urease_subunit"/>
</dbReference>
<dbReference type="PANTHER" id="PTHR33569:SF1">
    <property type="entry name" value="UREASE"/>
    <property type="match status" value="1"/>
</dbReference>
<dbReference type="CDD" id="cd00407">
    <property type="entry name" value="Urease_beta"/>
    <property type="match status" value="1"/>
</dbReference>
<comment type="caution">
    <text evidence="4">The sequence shown here is derived from an EMBL/GenBank/DDBJ whole genome shotgun (WGS) entry which is preliminary data.</text>
</comment>
<keyword evidence="5" id="KW-1185">Reference proteome</keyword>
<keyword evidence="3" id="KW-0963">Cytoplasm</keyword>
<dbReference type="Proteomes" id="UP001596067">
    <property type="component" value="Unassembled WGS sequence"/>
</dbReference>
<dbReference type="SUPFAM" id="SSF51278">
    <property type="entry name" value="Urease, beta-subunit"/>
    <property type="match status" value="1"/>
</dbReference>
<evidence type="ECO:0000256" key="2">
    <source>
        <dbReference type="ARBA" id="ARBA00047778"/>
    </source>
</evidence>
<dbReference type="NCBIfam" id="TIGR00192">
    <property type="entry name" value="urease_beta"/>
    <property type="match status" value="1"/>
</dbReference>
<protein>
    <recommendedName>
        <fullName evidence="3">Urease subunit beta</fullName>
        <ecNumber evidence="3">3.5.1.5</ecNumber>
    </recommendedName>
    <alternativeName>
        <fullName evidence="3">Urea amidohydrolase subunit beta</fullName>
    </alternativeName>
</protein>
<dbReference type="HAMAP" id="MF_01954">
    <property type="entry name" value="Urease_beta"/>
    <property type="match status" value="1"/>
</dbReference>
<evidence type="ECO:0000313" key="5">
    <source>
        <dbReference type="Proteomes" id="UP001596067"/>
    </source>
</evidence>
<gene>
    <name evidence="3" type="primary">ureB</name>
    <name evidence="4" type="ORF">ACFP0N_32065</name>
</gene>
<organism evidence="4 5">
    <name type="scientific">Kitasatospora aburaviensis</name>
    <dbReference type="NCBI Taxonomy" id="67265"/>
    <lineage>
        <taxon>Bacteria</taxon>
        <taxon>Bacillati</taxon>
        <taxon>Actinomycetota</taxon>
        <taxon>Actinomycetes</taxon>
        <taxon>Kitasatosporales</taxon>
        <taxon>Streptomycetaceae</taxon>
        <taxon>Kitasatospora</taxon>
    </lineage>
</organism>
<comment type="subunit">
    <text evidence="3">Heterotrimer of UreA (gamma), UreB (beta) and UreC (alpha) subunits. Three heterotrimers associate to form the active enzyme.</text>
</comment>
<sequence length="144" mass="15303">MAGRAAYLCGDDPIEINAGRARVVLTVSNTGDRAVQVGSHYHFFEVNRALSFDRSQAYGMHLDLPAGTGLRFEPGDTREVELVAYGGQRRLVGFSALVDGGLGSADTRASALRRAEARGFLGVRREDGTATAVPARHQGEEGGV</sequence>
<reference evidence="5" key="1">
    <citation type="journal article" date="2019" name="Int. J. Syst. Evol. Microbiol.">
        <title>The Global Catalogue of Microorganisms (GCM) 10K type strain sequencing project: providing services to taxonomists for standard genome sequencing and annotation.</title>
        <authorList>
            <consortium name="The Broad Institute Genomics Platform"/>
            <consortium name="The Broad Institute Genome Sequencing Center for Infectious Disease"/>
            <person name="Wu L."/>
            <person name="Ma J."/>
        </authorList>
    </citation>
    <scope>NUCLEOTIDE SEQUENCE [LARGE SCALE GENOMIC DNA]</scope>
    <source>
        <strain evidence="5">CGMCC 4.1469</strain>
    </source>
</reference>
<comment type="subcellular location">
    <subcellularLocation>
        <location evidence="3">Cytoplasm</location>
    </subcellularLocation>
</comment>
<dbReference type="GO" id="GO:0009039">
    <property type="term" value="F:urease activity"/>
    <property type="evidence" value="ECO:0007669"/>
    <property type="project" value="UniProtKB-EC"/>
</dbReference>
<dbReference type="Pfam" id="PF00699">
    <property type="entry name" value="Urease_beta"/>
    <property type="match status" value="1"/>
</dbReference>
<name>A0ABW1F8H8_9ACTN</name>
<comment type="pathway">
    <text evidence="3">Nitrogen metabolism; urea degradation; CO(2) and NH(3) from urea (urease route): step 1/1.</text>
</comment>
<evidence type="ECO:0000313" key="4">
    <source>
        <dbReference type="EMBL" id="MFC5889611.1"/>
    </source>
</evidence>
<dbReference type="InterPro" id="IPR036461">
    <property type="entry name" value="Urease_betasu_sf"/>
</dbReference>
<proteinExistence type="inferred from homology"/>
<dbReference type="RefSeq" id="WP_313761451.1">
    <property type="nucleotide sequence ID" value="NZ_JBHSOD010000060.1"/>
</dbReference>
<comment type="similarity">
    <text evidence="3">Belongs to the urease beta subunit family.</text>
</comment>
<dbReference type="InterPro" id="IPR002019">
    <property type="entry name" value="Urease_beta-like"/>
</dbReference>
<keyword evidence="1 3" id="KW-0378">Hydrolase</keyword>
<dbReference type="EC" id="3.5.1.5" evidence="3"/>
<dbReference type="Gene3D" id="2.10.150.10">
    <property type="entry name" value="Urease, beta subunit"/>
    <property type="match status" value="1"/>
</dbReference>
<evidence type="ECO:0000256" key="3">
    <source>
        <dbReference type="HAMAP-Rule" id="MF_01954"/>
    </source>
</evidence>
<dbReference type="NCBIfam" id="NF009682">
    <property type="entry name" value="PRK13203.1"/>
    <property type="match status" value="1"/>
</dbReference>